<evidence type="ECO:0000313" key="2">
    <source>
        <dbReference type="Proteomes" id="UP000077202"/>
    </source>
</evidence>
<dbReference type="AlphaFoldDB" id="A0A176VI54"/>
<organism evidence="1 2">
    <name type="scientific">Marchantia polymorpha subsp. ruderalis</name>
    <dbReference type="NCBI Taxonomy" id="1480154"/>
    <lineage>
        <taxon>Eukaryota</taxon>
        <taxon>Viridiplantae</taxon>
        <taxon>Streptophyta</taxon>
        <taxon>Embryophyta</taxon>
        <taxon>Marchantiophyta</taxon>
        <taxon>Marchantiopsida</taxon>
        <taxon>Marchantiidae</taxon>
        <taxon>Marchantiales</taxon>
        <taxon>Marchantiaceae</taxon>
        <taxon>Marchantia</taxon>
    </lineage>
</organism>
<accession>A0A176VI54</accession>
<reference evidence="1" key="1">
    <citation type="submission" date="2016-03" db="EMBL/GenBank/DDBJ databases">
        <title>Mechanisms controlling the formation of the plant cell surface in tip-growing cells are functionally conserved among land plants.</title>
        <authorList>
            <person name="Honkanen S."/>
            <person name="Jones V.A."/>
            <person name="Morieri G."/>
            <person name="Champion C."/>
            <person name="Hetherington A.J."/>
            <person name="Kelly S."/>
            <person name="Saint-Marcoux D."/>
            <person name="Proust H."/>
            <person name="Prescott H."/>
            <person name="Dolan L."/>
        </authorList>
    </citation>
    <scope>NUCLEOTIDE SEQUENCE [LARGE SCALE GENOMIC DNA]</scope>
    <source>
        <tissue evidence="1">Whole gametophyte</tissue>
    </source>
</reference>
<proteinExistence type="predicted"/>
<dbReference type="EMBL" id="LVLJ01003810">
    <property type="protein sequence ID" value="OAE19605.1"/>
    <property type="molecule type" value="Genomic_DNA"/>
</dbReference>
<sequence>MSVEGWFEIRYPLNLATAKSFLESLRSQDWQLGYENVCEPRIELQSLVVEALLEKNRKVAEEVHVLSYGVVESLCMQAYRKRQM</sequence>
<dbReference type="Proteomes" id="UP000077202">
    <property type="component" value="Unassembled WGS sequence"/>
</dbReference>
<name>A0A176VI54_MARPO</name>
<comment type="caution">
    <text evidence="1">The sequence shown here is derived from an EMBL/GenBank/DDBJ whole genome shotgun (WGS) entry which is preliminary data.</text>
</comment>
<evidence type="ECO:0000313" key="1">
    <source>
        <dbReference type="EMBL" id="OAE19605.1"/>
    </source>
</evidence>
<protein>
    <submittedName>
        <fullName evidence="1">Uncharacterized protein</fullName>
    </submittedName>
</protein>
<gene>
    <name evidence="1" type="ORF">AXG93_3756s1110</name>
</gene>
<keyword evidence="2" id="KW-1185">Reference proteome</keyword>